<keyword evidence="2" id="KW-1185">Reference proteome</keyword>
<accession>A0A345P9V6</accession>
<evidence type="ECO:0000313" key="1">
    <source>
        <dbReference type="EMBL" id="AXI04065.1"/>
    </source>
</evidence>
<dbReference type="OrthoDB" id="6073551at2"/>
<dbReference type="RefSeq" id="WP_114900173.1">
    <property type="nucleotide sequence ID" value="NZ_CP031222.1"/>
</dbReference>
<protein>
    <submittedName>
        <fullName evidence="1">Uncharacterized protein</fullName>
    </submittedName>
</protein>
<evidence type="ECO:0000313" key="2">
    <source>
        <dbReference type="Proteomes" id="UP000253940"/>
    </source>
</evidence>
<dbReference type="Proteomes" id="UP000253940">
    <property type="component" value="Chromosome"/>
</dbReference>
<organism evidence="1 2">
    <name type="scientific">Aquirhabdus parva</name>
    <dbReference type="NCBI Taxonomy" id="2283318"/>
    <lineage>
        <taxon>Bacteria</taxon>
        <taxon>Pseudomonadati</taxon>
        <taxon>Pseudomonadota</taxon>
        <taxon>Gammaproteobacteria</taxon>
        <taxon>Moraxellales</taxon>
        <taxon>Moraxellaceae</taxon>
        <taxon>Aquirhabdus</taxon>
    </lineage>
</organism>
<dbReference type="EMBL" id="CP031222">
    <property type="protein sequence ID" value="AXI04065.1"/>
    <property type="molecule type" value="Genomic_DNA"/>
</dbReference>
<name>A0A345P9V6_9GAMM</name>
<dbReference type="KEGG" id="mbah:HYN46_15190"/>
<dbReference type="AlphaFoldDB" id="A0A345P9V6"/>
<proteinExistence type="predicted"/>
<sequence length="502" mass="50972">MPLFAGALWGNVAIALTPLTEQAMRDETGQAAYYTNYIAPSGSGTGATTSDFGFFTLGLQGELALNTNIQHLQLGCGGVNGPGCDIDINNLSLSGNPGSNGCPAGASPASCDAVLTNPFLRLAIKNPTSLSTRQIAGVQFGAQNATGLLQSGDNTTTANGINTLSGYVHVQSTSAANTLTGTISTAPAIFPVYNPGSGPANYTINGQLTALGGLGATANFTLTSGTITIPGFSGITFSVPAPTVNGSRVTAITVNPSATLPNVILGYNPDNNDCGGLGIGACNQYGTPTYNSNYSAAGSSGTYPNNGTVGTQGGPVVAQSTSCFGLGCLILPNGGVGDNFNVHMYAAIQNISAQVAFVQPLGFVHSLPVNSPISLSLQQQSILWPGSPSDNVAQKGWWLGVNNPVYLGDLKPSAPINLCADPTSATTCVFPQFAQQFNNYLAGHAINSNDLFGLLSGANNPNSSIGAQVGTVGLTPIAITLNGVQLSSQNTIPNCYGSLKFC</sequence>
<gene>
    <name evidence="1" type="ORF">HYN46_15190</name>
</gene>
<reference evidence="1 2" key="1">
    <citation type="submission" date="2018-07" db="EMBL/GenBank/DDBJ databases">
        <title>Genome sequencing of Moraxellaceae gen. HYN0046.</title>
        <authorList>
            <person name="Kim M."/>
            <person name="Yi H."/>
        </authorList>
    </citation>
    <scope>NUCLEOTIDE SEQUENCE [LARGE SCALE GENOMIC DNA]</scope>
    <source>
        <strain evidence="1 2">HYN0046</strain>
    </source>
</reference>